<comment type="caution">
    <text evidence="1">The sequence shown here is derived from an EMBL/GenBank/DDBJ whole genome shotgun (WGS) entry which is preliminary data.</text>
</comment>
<name>A0A9D4DRX3_DREPO</name>
<keyword evidence="2" id="KW-1185">Reference proteome</keyword>
<gene>
    <name evidence="1" type="ORF">DPMN_189095</name>
</gene>
<evidence type="ECO:0000313" key="1">
    <source>
        <dbReference type="EMBL" id="KAH3754424.1"/>
    </source>
</evidence>
<sequence length="51" mass="5918">MNGTVTQGLHVFMILDVDKDFILEITAEIPHIYHWFDFNCKGIVYVFDALS</sequence>
<accession>A0A9D4DRX3</accession>
<protein>
    <submittedName>
        <fullName evidence="1">Uncharacterized protein</fullName>
    </submittedName>
</protein>
<dbReference type="EMBL" id="JAIWYP010000010">
    <property type="protein sequence ID" value="KAH3754424.1"/>
    <property type="molecule type" value="Genomic_DNA"/>
</dbReference>
<reference evidence="1" key="2">
    <citation type="submission" date="2020-11" db="EMBL/GenBank/DDBJ databases">
        <authorList>
            <person name="McCartney M.A."/>
            <person name="Auch B."/>
            <person name="Kono T."/>
            <person name="Mallez S."/>
            <person name="Becker A."/>
            <person name="Gohl D.M."/>
            <person name="Silverstein K.A.T."/>
            <person name="Koren S."/>
            <person name="Bechman K.B."/>
            <person name="Herman A."/>
            <person name="Abrahante J.E."/>
            <person name="Garbe J."/>
        </authorList>
    </citation>
    <scope>NUCLEOTIDE SEQUENCE</scope>
    <source>
        <strain evidence="1">Duluth1</strain>
        <tissue evidence="1">Whole animal</tissue>
    </source>
</reference>
<proteinExistence type="predicted"/>
<reference evidence="1" key="1">
    <citation type="journal article" date="2019" name="bioRxiv">
        <title>The Genome of the Zebra Mussel, Dreissena polymorpha: A Resource for Invasive Species Research.</title>
        <authorList>
            <person name="McCartney M.A."/>
            <person name="Auch B."/>
            <person name="Kono T."/>
            <person name="Mallez S."/>
            <person name="Zhang Y."/>
            <person name="Obille A."/>
            <person name="Becker A."/>
            <person name="Abrahante J.E."/>
            <person name="Garbe J."/>
            <person name="Badalamenti J.P."/>
            <person name="Herman A."/>
            <person name="Mangelson H."/>
            <person name="Liachko I."/>
            <person name="Sullivan S."/>
            <person name="Sone E.D."/>
            <person name="Koren S."/>
            <person name="Silverstein K.A.T."/>
            <person name="Beckman K.B."/>
            <person name="Gohl D.M."/>
        </authorList>
    </citation>
    <scope>NUCLEOTIDE SEQUENCE</scope>
    <source>
        <strain evidence="1">Duluth1</strain>
        <tissue evidence="1">Whole animal</tissue>
    </source>
</reference>
<dbReference type="Proteomes" id="UP000828390">
    <property type="component" value="Unassembled WGS sequence"/>
</dbReference>
<evidence type="ECO:0000313" key="2">
    <source>
        <dbReference type="Proteomes" id="UP000828390"/>
    </source>
</evidence>
<dbReference type="AlphaFoldDB" id="A0A9D4DRX3"/>
<organism evidence="1 2">
    <name type="scientific">Dreissena polymorpha</name>
    <name type="common">Zebra mussel</name>
    <name type="synonym">Mytilus polymorpha</name>
    <dbReference type="NCBI Taxonomy" id="45954"/>
    <lineage>
        <taxon>Eukaryota</taxon>
        <taxon>Metazoa</taxon>
        <taxon>Spiralia</taxon>
        <taxon>Lophotrochozoa</taxon>
        <taxon>Mollusca</taxon>
        <taxon>Bivalvia</taxon>
        <taxon>Autobranchia</taxon>
        <taxon>Heteroconchia</taxon>
        <taxon>Euheterodonta</taxon>
        <taxon>Imparidentia</taxon>
        <taxon>Neoheterodontei</taxon>
        <taxon>Myida</taxon>
        <taxon>Dreissenoidea</taxon>
        <taxon>Dreissenidae</taxon>
        <taxon>Dreissena</taxon>
    </lineage>
</organism>